<proteinExistence type="predicted"/>
<feature type="non-terminal residue" evidence="1">
    <location>
        <position position="1"/>
    </location>
</feature>
<reference evidence="1 2" key="1">
    <citation type="submission" date="2024-10" db="EMBL/GenBank/DDBJ databases">
        <authorList>
            <person name="Riesco R."/>
        </authorList>
    </citation>
    <scope>NUCLEOTIDE SEQUENCE [LARGE SCALE GENOMIC DNA]</scope>
    <source>
        <strain evidence="1 2">NCIMB 15450</strain>
    </source>
</reference>
<organism evidence="1 2">
    <name type="scientific">Antrihabitans spumae</name>
    <dbReference type="NCBI Taxonomy" id="3373370"/>
    <lineage>
        <taxon>Bacteria</taxon>
        <taxon>Bacillati</taxon>
        <taxon>Actinomycetota</taxon>
        <taxon>Actinomycetes</taxon>
        <taxon>Mycobacteriales</taxon>
        <taxon>Nocardiaceae</taxon>
        <taxon>Antrihabitans</taxon>
    </lineage>
</organism>
<dbReference type="RefSeq" id="WP_395127586.1">
    <property type="nucleotide sequence ID" value="NZ_JBIMSN010000003.1"/>
</dbReference>
<dbReference type="Proteomes" id="UP001609219">
    <property type="component" value="Unassembled WGS sequence"/>
</dbReference>
<sequence length="235" mass="24745">LHSASGPEVGFAFMGLFDMITFPVRVAVAFGEASIGVAKLVDPDGPLRMANQVSTMTAADQPLGKALAPGGVLDRLLAEDGIVARLSTPGGPLDRLMEPGGAVDRVTAPGGPLERLLSDDGALERVLAKGGVLDQLLAEQGLIQQLVEDGGIIERVTDSLERIARIGPVIESLDRPIKAVDESAQLLSVAVEPLRDFAMRMPGMKRRPAPRTVRSERDIAEAADVAEIIDADTVD</sequence>
<protein>
    <recommendedName>
        <fullName evidence="3">ABC transporter</fullName>
    </recommendedName>
</protein>
<name>A0ABW7JX57_9NOCA</name>
<accession>A0ABW7JX57</accession>
<comment type="caution">
    <text evidence="1">The sequence shown here is derived from an EMBL/GenBank/DDBJ whole genome shotgun (WGS) entry which is preliminary data.</text>
</comment>
<gene>
    <name evidence="1" type="ORF">ACHIRB_01215</name>
</gene>
<evidence type="ECO:0000313" key="2">
    <source>
        <dbReference type="Proteomes" id="UP001609219"/>
    </source>
</evidence>
<evidence type="ECO:0000313" key="1">
    <source>
        <dbReference type="EMBL" id="MFH5227214.1"/>
    </source>
</evidence>
<evidence type="ECO:0008006" key="3">
    <source>
        <dbReference type="Google" id="ProtNLM"/>
    </source>
</evidence>
<dbReference type="EMBL" id="JBIMSN010000003">
    <property type="protein sequence ID" value="MFH5227214.1"/>
    <property type="molecule type" value="Genomic_DNA"/>
</dbReference>
<keyword evidence="2" id="KW-1185">Reference proteome</keyword>